<sequence length="420" mass="45507">MSEVYKVIYTGKLKPGTNQDRIIALFSEKFKLGPDKAEKLIISGRPVTLKKDIDLEKAEKYQESLEKLGLIIELDPKPPVDEPGMPDKSSELSLVSFDNGDEDATEVLDPTMNPAGGRCPKCGSPNMQMGICQDCGIVAAKYHAAQAREADMATQIDQGKTDAGTEENPYTTPEAELEQPVEGDMTGPHGVSAGNGLKWIGKGWWHFKQAPVSWIAVILIWFVLAFVFSLIPILGALVVNVLTPVLIAGLMIGCHEQDQGEDFSVSYLFAGFANNAGQAILIGVFYLIFMILFAVGFAALMFGSIGELAAQQADPEAMAMLFFSSSFVIGLLVAALLFIPIMMAYLFAPALVALNEMSAWEAMKASFTGCLKNILPFFLYSLAAIVLIIVGFIPFGLGLLIVSPILIAAIYSAYRDIYYS</sequence>
<keyword evidence="1" id="KW-1133">Transmembrane helix</keyword>
<gene>
    <name evidence="3" type="ORF">CODIS_12290</name>
</gene>
<protein>
    <recommendedName>
        <fullName evidence="2">DUF7847 domain-containing protein</fullName>
    </recommendedName>
</protein>
<feature type="transmembrane region" description="Helical" evidence="1">
    <location>
        <begin position="369"/>
        <end position="389"/>
    </location>
</feature>
<dbReference type="NCBIfam" id="NF041043">
    <property type="entry name" value="BPSS1780_fam"/>
    <property type="match status" value="1"/>
</dbReference>
<feature type="transmembrane region" description="Helical" evidence="1">
    <location>
        <begin position="322"/>
        <end position="348"/>
    </location>
</feature>
<feature type="transmembrane region" description="Helical" evidence="1">
    <location>
        <begin position="276"/>
        <end position="302"/>
    </location>
</feature>
<evidence type="ECO:0000256" key="1">
    <source>
        <dbReference type="SAM" id="Phobius"/>
    </source>
</evidence>
<evidence type="ECO:0000313" key="3">
    <source>
        <dbReference type="EMBL" id="ODJ88678.1"/>
    </source>
</evidence>
<evidence type="ECO:0000313" key="4">
    <source>
        <dbReference type="Proteomes" id="UP000094769"/>
    </source>
</evidence>
<proteinExistence type="predicted"/>
<keyword evidence="1" id="KW-0812">Transmembrane</keyword>
<dbReference type="EMBL" id="MARB01000005">
    <property type="protein sequence ID" value="ODJ88678.1"/>
    <property type="molecule type" value="Genomic_DNA"/>
</dbReference>
<dbReference type="Pfam" id="PF25231">
    <property type="entry name" value="DUF7847"/>
    <property type="match status" value="1"/>
</dbReference>
<dbReference type="OrthoDB" id="5298483at2"/>
<accession>A0A7Z1AGL1</accession>
<comment type="caution">
    <text evidence="3">The sequence shown here is derived from an EMBL/GenBank/DDBJ whole genome shotgun (WGS) entry which is preliminary data.</text>
</comment>
<reference evidence="3 4" key="1">
    <citation type="submission" date="2016-06" db="EMBL/GenBank/DDBJ databases">
        <title>Genome sequence of endosymbiont of Candidatus Endolucinida thiodiazotropha.</title>
        <authorList>
            <person name="Poehlein A."/>
            <person name="Koenig S."/>
            <person name="Heiden S.E."/>
            <person name="Thuermer A."/>
            <person name="Voget S."/>
            <person name="Daniel R."/>
            <person name="Markert S."/>
            <person name="Gros O."/>
            <person name="Schweder T."/>
        </authorList>
    </citation>
    <scope>NUCLEOTIDE SEQUENCE [LARGE SCALE GENOMIC DNA]</scope>
    <source>
        <strain evidence="3 4">COS</strain>
    </source>
</reference>
<keyword evidence="4" id="KW-1185">Reference proteome</keyword>
<dbReference type="InterPro" id="IPR047798">
    <property type="entry name" value="BPSS1780-like"/>
</dbReference>
<dbReference type="InterPro" id="IPR057169">
    <property type="entry name" value="DUF7847"/>
</dbReference>
<feature type="domain" description="DUF7847" evidence="2">
    <location>
        <begin position="225"/>
        <end position="404"/>
    </location>
</feature>
<dbReference type="RefSeq" id="WP_083220576.1">
    <property type="nucleotide sequence ID" value="NZ_MARB01000005.1"/>
</dbReference>
<evidence type="ECO:0000259" key="2">
    <source>
        <dbReference type="Pfam" id="PF25231"/>
    </source>
</evidence>
<dbReference type="AlphaFoldDB" id="A0A7Z1AGL1"/>
<feature type="transmembrane region" description="Helical" evidence="1">
    <location>
        <begin position="212"/>
        <end position="231"/>
    </location>
</feature>
<dbReference type="Proteomes" id="UP000094769">
    <property type="component" value="Unassembled WGS sequence"/>
</dbReference>
<organism evidence="3 4">
    <name type="scientific">Candidatus Thiodiazotropha endolucinida</name>
    <dbReference type="NCBI Taxonomy" id="1655433"/>
    <lineage>
        <taxon>Bacteria</taxon>
        <taxon>Pseudomonadati</taxon>
        <taxon>Pseudomonadota</taxon>
        <taxon>Gammaproteobacteria</taxon>
        <taxon>Chromatiales</taxon>
        <taxon>Sedimenticolaceae</taxon>
        <taxon>Candidatus Thiodiazotropha</taxon>
    </lineage>
</organism>
<keyword evidence="1" id="KW-0472">Membrane</keyword>
<name>A0A7Z1AGL1_9GAMM</name>